<dbReference type="OrthoDB" id="2687620at2759"/>
<dbReference type="InterPro" id="IPR000719">
    <property type="entry name" value="Prot_kinase_dom"/>
</dbReference>
<sequence length="482" mass="54794">MAGALLKKPPNPPELPRQLMEAEYSDMFSVKNPLAVADCVILDEYLKKKAELKPSDHIVISEKIMEDEKKTNRLKIVAKYDEGRFAAIYCVRNESAVDDNVVSVMNNLLMMKTTLRNVSSNQSHNRIMREVRSLRAIAPKEDLPKRINPLLFEGRVLGVPFFVSALMDPNLEKCREEMGGYVTLPSCFFIAQEILMGIKDIHRKNFVHRDIKPTNIVLNPLNRNQWFIVDFGDSVGYKRIYALSPPDGLTLPFLSREGHEVLISKAPSTFIQDIESWFYIVIDLIKPLEWKSKVNWEDVRAAKKKFWDEFETILSNPDYPPTILQIARLVKAGKLECPYTEVSDLLAAGFNHAKTTMPDWKPDWINRQATKEINDKRPKKEEGSGEKIVDNKIAQRVPSETSVNVHANTSVYAIDVSKIEPVKEKPAVAKKQSTTFQKCAIATSRTKSAANINRSVYLDFPASPIVTPRVKSPTPRKRTNKK</sequence>
<dbReference type="EMBL" id="CADEPM010000013">
    <property type="protein sequence ID" value="CAB3411395.1"/>
    <property type="molecule type" value="Genomic_DNA"/>
</dbReference>
<evidence type="ECO:0000313" key="3">
    <source>
        <dbReference type="EMBL" id="CAB3411395.1"/>
    </source>
</evidence>
<reference evidence="3 4" key="1">
    <citation type="submission" date="2020-04" db="EMBL/GenBank/DDBJ databases">
        <authorList>
            <person name="Laetsch R D."/>
            <person name="Stevens L."/>
            <person name="Kumar S."/>
            <person name="Blaxter L. M."/>
        </authorList>
    </citation>
    <scope>NUCLEOTIDE SEQUENCE [LARGE SCALE GENOMIC DNA]</scope>
</reference>
<dbReference type="PROSITE" id="PS00108">
    <property type="entry name" value="PROTEIN_KINASE_ST"/>
    <property type="match status" value="1"/>
</dbReference>
<keyword evidence="4" id="KW-1185">Reference proteome</keyword>
<comment type="caution">
    <text evidence="3">The sequence shown here is derived from an EMBL/GenBank/DDBJ whole genome shotgun (WGS) entry which is preliminary data.</text>
</comment>
<dbReference type="AlphaFoldDB" id="A0A8S1FBY7"/>
<protein>
    <recommendedName>
        <fullName evidence="1">non-specific serine/threonine protein kinase</fullName>
        <ecNumber evidence="1">2.7.11.1</ecNumber>
    </recommendedName>
</protein>
<accession>A0A8S1FBY7</accession>
<dbReference type="GO" id="GO:0004674">
    <property type="term" value="F:protein serine/threonine kinase activity"/>
    <property type="evidence" value="ECO:0007669"/>
    <property type="project" value="UniProtKB-EC"/>
</dbReference>
<dbReference type="Pfam" id="PF00069">
    <property type="entry name" value="Pkinase"/>
    <property type="match status" value="1"/>
</dbReference>
<evidence type="ECO:0000259" key="2">
    <source>
        <dbReference type="PROSITE" id="PS50011"/>
    </source>
</evidence>
<gene>
    <name evidence="3" type="ORF">CBOVIS_LOCUS12792</name>
</gene>
<dbReference type="PROSITE" id="PS50011">
    <property type="entry name" value="PROTEIN_KINASE_DOM"/>
    <property type="match status" value="1"/>
</dbReference>
<dbReference type="InterPro" id="IPR050235">
    <property type="entry name" value="CK1_Ser-Thr_kinase"/>
</dbReference>
<dbReference type="Proteomes" id="UP000494206">
    <property type="component" value="Unassembled WGS sequence"/>
</dbReference>
<dbReference type="EC" id="2.7.11.1" evidence="1"/>
<name>A0A8S1FBY7_9PELO</name>
<dbReference type="InterPro" id="IPR008271">
    <property type="entry name" value="Ser/Thr_kinase_AS"/>
</dbReference>
<organism evidence="3 4">
    <name type="scientific">Caenorhabditis bovis</name>
    <dbReference type="NCBI Taxonomy" id="2654633"/>
    <lineage>
        <taxon>Eukaryota</taxon>
        <taxon>Metazoa</taxon>
        <taxon>Ecdysozoa</taxon>
        <taxon>Nematoda</taxon>
        <taxon>Chromadorea</taxon>
        <taxon>Rhabditida</taxon>
        <taxon>Rhabditina</taxon>
        <taxon>Rhabditomorpha</taxon>
        <taxon>Rhabditoidea</taxon>
        <taxon>Rhabditidae</taxon>
        <taxon>Peloderinae</taxon>
        <taxon>Caenorhabditis</taxon>
    </lineage>
</organism>
<feature type="domain" description="Protein kinase" evidence="2">
    <location>
        <begin position="74"/>
        <end position="340"/>
    </location>
</feature>
<dbReference type="SMART" id="SM00220">
    <property type="entry name" value="S_TKc"/>
    <property type="match status" value="1"/>
</dbReference>
<proteinExistence type="predicted"/>
<dbReference type="InterPro" id="IPR011009">
    <property type="entry name" value="Kinase-like_dom_sf"/>
</dbReference>
<dbReference type="Gene3D" id="1.10.510.10">
    <property type="entry name" value="Transferase(Phosphotransferase) domain 1"/>
    <property type="match status" value="1"/>
</dbReference>
<dbReference type="SUPFAM" id="SSF56112">
    <property type="entry name" value="Protein kinase-like (PK-like)"/>
    <property type="match status" value="1"/>
</dbReference>
<evidence type="ECO:0000313" key="4">
    <source>
        <dbReference type="Proteomes" id="UP000494206"/>
    </source>
</evidence>
<dbReference type="PANTHER" id="PTHR11909">
    <property type="entry name" value="CASEIN KINASE-RELATED"/>
    <property type="match status" value="1"/>
</dbReference>
<evidence type="ECO:0000256" key="1">
    <source>
        <dbReference type="ARBA" id="ARBA00012513"/>
    </source>
</evidence>
<dbReference type="GO" id="GO:0005524">
    <property type="term" value="F:ATP binding"/>
    <property type="evidence" value="ECO:0007669"/>
    <property type="project" value="InterPro"/>
</dbReference>